<gene>
    <name evidence="3" type="ORF">DRP43_01260</name>
</gene>
<dbReference type="InterPro" id="IPR004942">
    <property type="entry name" value="Roadblock/LAMTOR2_dom"/>
</dbReference>
<keyword evidence="1" id="KW-0175">Coiled coil</keyword>
<dbReference type="SMART" id="SM00960">
    <property type="entry name" value="Robl_LC7"/>
    <property type="match status" value="1"/>
</dbReference>
<evidence type="ECO:0000259" key="2">
    <source>
        <dbReference type="SMART" id="SM00960"/>
    </source>
</evidence>
<evidence type="ECO:0000313" key="3">
    <source>
        <dbReference type="EMBL" id="RKX72227.1"/>
    </source>
</evidence>
<name>A0A660SN62_UNCT6</name>
<reference evidence="3 4" key="1">
    <citation type="submission" date="2018-06" db="EMBL/GenBank/DDBJ databases">
        <title>Extensive metabolic versatility and redundancy in microbially diverse, dynamic hydrothermal sediments.</title>
        <authorList>
            <person name="Dombrowski N."/>
            <person name="Teske A."/>
            <person name="Baker B.J."/>
        </authorList>
    </citation>
    <scope>NUCLEOTIDE SEQUENCE [LARGE SCALE GENOMIC DNA]</scope>
    <source>
        <strain evidence="3">B10_G13</strain>
    </source>
</reference>
<feature type="domain" description="Roadblock/LAMTOR2" evidence="2">
    <location>
        <begin position="135"/>
        <end position="224"/>
    </location>
</feature>
<protein>
    <recommendedName>
        <fullName evidence="2">Roadblock/LAMTOR2 domain-containing protein</fullName>
    </recommendedName>
</protein>
<evidence type="ECO:0000313" key="4">
    <source>
        <dbReference type="Proteomes" id="UP000271125"/>
    </source>
</evidence>
<organism evidence="3 4">
    <name type="scientific">candidate division TA06 bacterium</name>
    <dbReference type="NCBI Taxonomy" id="2250710"/>
    <lineage>
        <taxon>Bacteria</taxon>
        <taxon>Bacteria division TA06</taxon>
    </lineage>
</organism>
<comment type="caution">
    <text evidence="3">The sequence shown here is derived from an EMBL/GenBank/DDBJ whole genome shotgun (WGS) entry which is preliminary data.</text>
</comment>
<dbReference type="AlphaFoldDB" id="A0A660SN62"/>
<dbReference type="EMBL" id="QNBD01000038">
    <property type="protein sequence ID" value="RKX72227.1"/>
    <property type="molecule type" value="Genomic_DNA"/>
</dbReference>
<proteinExistence type="predicted"/>
<accession>A0A660SN62</accession>
<dbReference type="Proteomes" id="UP000271125">
    <property type="component" value="Unassembled WGS sequence"/>
</dbReference>
<evidence type="ECO:0000256" key="1">
    <source>
        <dbReference type="SAM" id="Coils"/>
    </source>
</evidence>
<dbReference type="Pfam" id="PF03259">
    <property type="entry name" value="Robl_LC7"/>
    <property type="match status" value="1"/>
</dbReference>
<dbReference type="Gene3D" id="3.30.450.30">
    <property type="entry name" value="Dynein light chain 2a, cytoplasmic"/>
    <property type="match status" value="1"/>
</dbReference>
<dbReference type="SUPFAM" id="SSF103196">
    <property type="entry name" value="Roadblock/LC7 domain"/>
    <property type="match status" value="1"/>
</dbReference>
<feature type="coiled-coil region" evidence="1">
    <location>
        <begin position="117"/>
        <end position="144"/>
    </location>
</feature>
<sequence length="248" mass="28087">MKDQNELLNNDPGSLFIAQLASMYIENGLVNEAIGMCVQTLKSYPGYDECRLVLMKAYQMQNDIENFSINYNYLKGNVPSIIPSEFKEYYNQEPKDVDTQTDEVNEIPAKLEDTQTKTMLEDKLEESINILDNLQNTIKDSMKRLNSIIGIVVSDDTGIPITSSFKMDMDIDETTALISLTINDMREAMQIIELSSFKKIYIEIGKGIIYIFPLTAGTYLTIIGTKNTSLGMVQLIAKKLILEIKDYL</sequence>